<gene>
    <name evidence="1" type="ORF">FQN60_011756</name>
</gene>
<dbReference type="AlphaFoldDB" id="A0A5J5DMK9"/>
<proteinExistence type="predicted"/>
<reference evidence="1 2" key="1">
    <citation type="submission" date="2019-08" db="EMBL/GenBank/DDBJ databases">
        <title>A chromosome-level genome assembly, high-density linkage maps, and genome scans reveal the genomic architecture of hybrid incompatibilities underlying speciation via character displacement in darters (Percidae: Etheostominae).</title>
        <authorList>
            <person name="Moran R.L."/>
            <person name="Catchen J.M."/>
            <person name="Fuller R.C."/>
        </authorList>
    </citation>
    <scope>NUCLEOTIDE SEQUENCE [LARGE SCALE GENOMIC DNA]</scope>
    <source>
        <strain evidence="1">EspeVRDwgs_2016</strain>
        <tissue evidence="1">Muscle</tissue>
    </source>
</reference>
<keyword evidence="2" id="KW-1185">Reference proteome</keyword>
<accession>A0A5J5DMK9</accession>
<sequence length="97" mass="10841">MESSRIVCGVHYVRLQIRTQVLRGLPVLLTDNPTKLFKAGFDSDEDDDCFRNLDIGILLIEREGTVLTSSQHLSPASLKIIIEGEVVMDNIQDMPKA</sequence>
<organism evidence="1 2">
    <name type="scientific">Etheostoma spectabile</name>
    <name type="common">orangethroat darter</name>
    <dbReference type="NCBI Taxonomy" id="54343"/>
    <lineage>
        <taxon>Eukaryota</taxon>
        <taxon>Metazoa</taxon>
        <taxon>Chordata</taxon>
        <taxon>Craniata</taxon>
        <taxon>Vertebrata</taxon>
        <taxon>Euteleostomi</taxon>
        <taxon>Actinopterygii</taxon>
        <taxon>Neopterygii</taxon>
        <taxon>Teleostei</taxon>
        <taxon>Neoteleostei</taxon>
        <taxon>Acanthomorphata</taxon>
        <taxon>Eupercaria</taxon>
        <taxon>Perciformes</taxon>
        <taxon>Percoidei</taxon>
        <taxon>Percidae</taxon>
        <taxon>Etheostomatinae</taxon>
        <taxon>Etheostoma</taxon>
    </lineage>
</organism>
<protein>
    <submittedName>
        <fullName evidence="1">Uncharacterized protein</fullName>
    </submittedName>
</protein>
<evidence type="ECO:0000313" key="2">
    <source>
        <dbReference type="Proteomes" id="UP000327493"/>
    </source>
</evidence>
<evidence type="ECO:0000313" key="1">
    <source>
        <dbReference type="EMBL" id="KAA8594621.1"/>
    </source>
</evidence>
<name>A0A5J5DMK9_9PERO</name>
<dbReference type="EMBL" id="VOFY01000002">
    <property type="protein sequence ID" value="KAA8594621.1"/>
    <property type="molecule type" value="Genomic_DNA"/>
</dbReference>
<comment type="caution">
    <text evidence="1">The sequence shown here is derived from an EMBL/GenBank/DDBJ whole genome shotgun (WGS) entry which is preliminary data.</text>
</comment>
<dbReference type="Proteomes" id="UP000327493">
    <property type="component" value="Chromosome 2"/>
</dbReference>
<feature type="non-terminal residue" evidence="1">
    <location>
        <position position="97"/>
    </location>
</feature>